<dbReference type="Proteomes" id="UP001461163">
    <property type="component" value="Unassembled WGS sequence"/>
</dbReference>
<name>A0ABU9SRW2_9ALTE</name>
<protein>
    <submittedName>
        <fullName evidence="1">Uncharacterized protein</fullName>
    </submittedName>
</protein>
<keyword evidence="2" id="KW-1185">Reference proteome</keyword>
<sequence length="55" mass="6367">MKIAFLGMIEHKRLFRNGVATVRVALKHLLQMAPAAEESVEQQAARRIVEYRYKP</sequence>
<dbReference type="EMBL" id="JBBMQS010000002">
    <property type="protein sequence ID" value="MEM5496628.1"/>
    <property type="molecule type" value="Genomic_DNA"/>
</dbReference>
<proteinExistence type="predicted"/>
<accession>A0ABU9SRW2</accession>
<organism evidence="1 2">
    <name type="scientific">Paraglaciecola mesophila</name>
    <dbReference type="NCBI Taxonomy" id="197222"/>
    <lineage>
        <taxon>Bacteria</taxon>
        <taxon>Pseudomonadati</taxon>
        <taxon>Pseudomonadota</taxon>
        <taxon>Gammaproteobacteria</taxon>
        <taxon>Alteromonadales</taxon>
        <taxon>Alteromonadaceae</taxon>
        <taxon>Paraglaciecola</taxon>
    </lineage>
</organism>
<comment type="caution">
    <text evidence="1">The sequence shown here is derived from an EMBL/GenBank/DDBJ whole genome shotgun (WGS) entry which is preliminary data.</text>
</comment>
<gene>
    <name evidence="1" type="ORF">WNY77_04365</name>
</gene>
<reference evidence="1 2" key="1">
    <citation type="submission" date="2024-03" db="EMBL/GenBank/DDBJ databases">
        <title>Community enrichment and isolation of bacterial strains for fucoidan degradation.</title>
        <authorList>
            <person name="Sichert A."/>
        </authorList>
    </citation>
    <scope>NUCLEOTIDE SEQUENCE [LARGE SCALE GENOMIC DNA]</scope>
    <source>
        <strain evidence="1 2">AS12</strain>
    </source>
</reference>
<evidence type="ECO:0000313" key="1">
    <source>
        <dbReference type="EMBL" id="MEM5496628.1"/>
    </source>
</evidence>
<evidence type="ECO:0000313" key="2">
    <source>
        <dbReference type="Proteomes" id="UP001461163"/>
    </source>
</evidence>